<dbReference type="OrthoDB" id="9811249at2"/>
<protein>
    <recommendedName>
        <fullName evidence="2">DNA-3-methyladenine glycosylase II</fullName>
        <ecNumber evidence="2">3.2.2.21</ecNumber>
    </recommendedName>
</protein>
<dbReference type="SUPFAM" id="SSF55945">
    <property type="entry name" value="TATA-box binding protein-like"/>
    <property type="match status" value="1"/>
</dbReference>
<dbReference type="EMBL" id="FWPT01000016">
    <property type="protein sequence ID" value="SMA50789.1"/>
    <property type="molecule type" value="Genomic_DNA"/>
</dbReference>
<evidence type="ECO:0000313" key="7">
    <source>
        <dbReference type="EMBL" id="SMA50789.1"/>
    </source>
</evidence>
<evidence type="ECO:0000256" key="2">
    <source>
        <dbReference type="ARBA" id="ARBA00012000"/>
    </source>
</evidence>
<dbReference type="SMART" id="SM01009">
    <property type="entry name" value="AlkA_N"/>
    <property type="match status" value="1"/>
</dbReference>
<dbReference type="Gene3D" id="1.10.340.30">
    <property type="entry name" value="Hypothetical protein, domain 2"/>
    <property type="match status" value="1"/>
</dbReference>
<evidence type="ECO:0000256" key="1">
    <source>
        <dbReference type="ARBA" id="ARBA00000086"/>
    </source>
</evidence>
<dbReference type="RefSeq" id="WP_087113225.1">
    <property type="nucleotide sequence ID" value="NZ_CBCSCN010000018.1"/>
</dbReference>
<dbReference type="Pfam" id="PF00730">
    <property type="entry name" value="HhH-GPD"/>
    <property type="match status" value="1"/>
</dbReference>
<comment type="catalytic activity">
    <reaction evidence="1">
        <text>Hydrolysis of alkylated DNA, releasing 3-methyladenine, 3-methylguanine, 7-methylguanine and 7-methyladenine.</text>
        <dbReference type="EC" id="3.2.2.21"/>
    </reaction>
</comment>
<dbReference type="GO" id="GO:0005737">
    <property type="term" value="C:cytoplasm"/>
    <property type="evidence" value="ECO:0007669"/>
    <property type="project" value="TreeGrafter"/>
</dbReference>
<dbReference type="InterPro" id="IPR051912">
    <property type="entry name" value="Alkylbase_DNA_Glycosylase/TA"/>
</dbReference>
<dbReference type="EC" id="3.2.2.21" evidence="2"/>
<dbReference type="InterPro" id="IPR011257">
    <property type="entry name" value="DNA_glycosylase"/>
</dbReference>
<evidence type="ECO:0000259" key="5">
    <source>
        <dbReference type="SMART" id="SM00478"/>
    </source>
</evidence>
<dbReference type="Gene3D" id="1.10.1670.10">
    <property type="entry name" value="Helix-hairpin-Helix base-excision DNA repair enzymes (C-terminal)"/>
    <property type="match status" value="1"/>
</dbReference>
<dbReference type="Gene3D" id="3.30.310.20">
    <property type="entry name" value="DNA-3-methyladenine glycosylase AlkA, N-terminal domain"/>
    <property type="match status" value="1"/>
</dbReference>
<dbReference type="Pfam" id="PF06029">
    <property type="entry name" value="AlkA_N"/>
    <property type="match status" value="1"/>
</dbReference>
<keyword evidence="4" id="KW-0234">DNA repair</keyword>
<evidence type="ECO:0000256" key="4">
    <source>
        <dbReference type="ARBA" id="ARBA00023204"/>
    </source>
</evidence>
<dbReference type="GO" id="GO:0006285">
    <property type="term" value="P:base-excision repair, AP site formation"/>
    <property type="evidence" value="ECO:0007669"/>
    <property type="project" value="TreeGrafter"/>
</dbReference>
<keyword evidence="7" id="KW-0378">Hydrolase</keyword>
<dbReference type="InterPro" id="IPR023170">
    <property type="entry name" value="HhH_base_excis_C"/>
</dbReference>
<gene>
    <name evidence="7" type="primary">alkA</name>
    <name evidence="7" type="ORF">EHSB41UT_04606</name>
</gene>
<keyword evidence="8" id="KW-1185">Reference proteome</keyword>
<organism evidence="7 8">
    <name type="scientific">Parendozoicomonas haliclonae</name>
    <dbReference type="NCBI Taxonomy" id="1960125"/>
    <lineage>
        <taxon>Bacteria</taxon>
        <taxon>Pseudomonadati</taxon>
        <taxon>Pseudomonadota</taxon>
        <taxon>Gammaproteobacteria</taxon>
        <taxon>Oceanospirillales</taxon>
        <taxon>Endozoicomonadaceae</taxon>
        <taxon>Parendozoicomonas</taxon>
    </lineage>
</organism>
<evidence type="ECO:0000256" key="3">
    <source>
        <dbReference type="ARBA" id="ARBA00022763"/>
    </source>
</evidence>
<dbReference type="InterPro" id="IPR003265">
    <property type="entry name" value="HhH-GPD_domain"/>
</dbReference>
<dbReference type="GO" id="GO:0006307">
    <property type="term" value="P:DNA alkylation repair"/>
    <property type="evidence" value="ECO:0007669"/>
    <property type="project" value="TreeGrafter"/>
</dbReference>
<name>A0A1X7ARR4_9GAMM</name>
<dbReference type="InterPro" id="IPR037046">
    <property type="entry name" value="AlkA_N_sf"/>
</dbReference>
<dbReference type="SMART" id="SM00478">
    <property type="entry name" value="ENDO3c"/>
    <property type="match status" value="1"/>
</dbReference>
<feature type="domain" description="HhH-GPD" evidence="5">
    <location>
        <begin position="136"/>
        <end position="294"/>
    </location>
</feature>
<keyword evidence="7" id="KW-0326">Glycosidase</keyword>
<dbReference type="GO" id="GO:0008725">
    <property type="term" value="F:DNA-3-methyladenine glycosylase activity"/>
    <property type="evidence" value="ECO:0007669"/>
    <property type="project" value="TreeGrafter"/>
</dbReference>
<proteinExistence type="predicted"/>
<dbReference type="InterPro" id="IPR010316">
    <property type="entry name" value="AlkA_N"/>
</dbReference>
<dbReference type="SUPFAM" id="SSF48150">
    <property type="entry name" value="DNA-glycosylase"/>
    <property type="match status" value="1"/>
</dbReference>
<sequence>MLHCTRILPYTPPFHWPNMLAFFQHRAIPEVEIVSGEAYQRTIRIDDICGWFAVSHLDNQPALQLEIHLQSSDRFQQQADEIERRVRRIMDLDAPMDEISRVLGQSPYLSKALTEHAGTRLPGCWDIFEFSIRAILGQQISVKAATTLAGRITHTYGNKVPEGFPEGLSYLFPDAATLAQQDFEGIGLTRSRKATLVNLAQRVAAGELLLNAEHGLDDFVRRIVKEPGIGPWTAHYLAMRGLSQSDAFPASDLGVLKGLADNDILPKPKQVEAIAEQWRPWRAYAAIYLWQSLS</sequence>
<dbReference type="GO" id="GO:0043916">
    <property type="term" value="F:DNA-7-methylguanine glycosylase activity"/>
    <property type="evidence" value="ECO:0007669"/>
    <property type="project" value="TreeGrafter"/>
</dbReference>
<dbReference type="GO" id="GO:0032131">
    <property type="term" value="F:alkylated DNA binding"/>
    <property type="evidence" value="ECO:0007669"/>
    <property type="project" value="TreeGrafter"/>
</dbReference>
<dbReference type="GO" id="GO:0032993">
    <property type="term" value="C:protein-DNA complex"/>
    <property type="evidence" value="ECO:0007669"/>
    <property type="project" value="TreeGrafter"/>
</dbReference>
<dbReference type="AlphaFoldDB" id="A0A1X7ARR4"/>
<evidence type="ECO:0000259" key="6">
    <source>
        <dbReference type="SMART" id="SM01009"/>
    </source>
</evidence>
<evidence type="ECO:0000313" key="8">
    <source>
        <dbReference type="Proteomes" id="UP000196573"/>
    </source>
</evidence>
<keyword evidence="3" id="KW-0227">DNA damage</keyword>
<feature type="domain" description="DNA-3-methyladenine glycosylase AlkA N-terminal" evidence="6">
    <location>
        <begin position="5"/>
        <end position="126"/>
    </location>
</feature>
<reference evidence="7 8" key="1">
    <citation type="submission" date="2017-03" db="EMBL/GenBank/DDBJ databases">
        <authorList>
            <person name="Afonso C.L."/>
            <person name="Miller P.J."/>
            <person name="Scott M.A."/>
            <person name="Spackman E."/>
            <person name="Goraichik I."/>
            <person name="Dimitrov K.M."/>
            <person name="Suarez D.L."/>
            <person name="Swayne D.E."/>
        </authorList>
    </citation>
    <scope>NUCLEOTIDE SEQUENCE [LARGE SCALE GENOMIC DNA]</scope>
    <source>
        <strain evidence="7">SB41UT1</strain>
    </source>
</reference>
<dbReference type="PANTHER" id="PTHR43003">
    <property type="entry name" value="DNA-3-METHYLADENINE GLYCOSYLASE"/>
    <property type="match status" value="1"/>
</dbReference>
<dbReference type="PANTHER" id="PTHR43003:SF13">
    <property type="entry name" value="DNA-3-METHYLADENINE GLYCOSYLASE 2"/>
    <property type="match status" value="1"/>
</dbReference>
<dbReference type="Proteomes" id="UP000196573">
    <property type="component" value="Unassembled WGS sequence"/>
</dbReference>
<dbReference type="CDD" id="cd00056">
    <property type="entry name" value="ENDO3c"/>
    <property type="match status" value="1"/>
</dbReference>
<accession>A0A1X7ARR4</accession>